<dbReference type="OrthoDB" id="193799at2"/>
<dbReference type="Proteomes" id="UP000217265">
    <property type="component" value="Chromosome"/>
</dbReference>
<dbReference type="InterPro" id="IPR011009">
    <property type="entry name" value="Kinase-like_dom_sf"/>
</dbReference>
<dbReference type="SUPFAM" id="SSF56112">
    <property type="entry name" value="Protein kinase-like (PK-like)"/>
    <property type="match status" value="1"/>
</dbReference>
<dbReference type="RefSeq" id="WP_096057775.1">
    <property type="nucleotide sequence ID" value="NZ_CP023344.1"/>
</dbReference>
<evidence type="ECO:0000313" key="2">
    <source>
        <dbReference type="EMBL" id="ATC66148.1"/>
    </source>
</evidence>
<dbReference type="PROSITE" id="PS50096">
    <property type="entry name" value="IQ"/>
    <property type="match status" value="1"/>
</dbReference>
<proteinExistence type="predicted"/>
<sequence>MHDVKNTARALVRIGYDGRVHKTFRGHMAKERFENEVRVLKHLEARGCLFVPQLLEHDPEVLKIVTTNCGSVIEHISAERMAEIYAELASYGVRHEDAFARNITYRQSDGRLCVIDFEFATLLDDPAGAGLKPSAADLPEDPAQPKPSFP</sequence>
<gene>
    <name evidence="2" type="ORF">CMV30_14250</name>
</gene>
<evidence type="ECO:0000256" key="1">
    <source>
        <dbReference type="SAM" id="MobiDB-lite"/>
    </source>
</evidence>
<organism evidence="2 3">
    <name type="scientific">Nibricoccus aquaticus</name>
    <dbReference type="NCBI Taxonomy" id="2576891"/>
    <lineage>
        <taxon>Bacteria</taxon>
        <taxon>Pseudomonadati</taxon>
        <taxon>Verrucomicrobiota</taxon>
        <taxon>Opitutia</taxon>
        <taxon>Opitutales</taxon>
        <taxon>Opitutaceae</taxon>
        <taxon>Nibricoccus</taxon>
    </lineage>
</organism>
<evidence type="ECO:0000313" key="3">
    <source>
        <dbReference type="Proteomes" id="UP000217265"/>
    </source>
</evidence>
<dbReference type="AlphaFoldDB" id="A0A290QL66"/>
<protein>
    <submittedName>
        <fullName evidence="2">Serine/threonine protein phosphatase</fullName>
    </submittedName>
</protein>
<dbReference type="EMBL" id="CP023344">
    <property type="protein sequence ID" value="ATC66148.1"/>
    <property type="molecule type" value="Genomic_DNA"/>
</dbReference>
<name>A0A290QL66_9BACT</name>
<reference evidence="2 3" key="1">
    <citation type="submission" date="2017-09" db="EMBL/GenBank/DDBJ databases">
        <title>Complete genome sequence of Verrucomicrobial strain HZ-65, isolated from freshwater.</title>
        <authorList>
            <person name="Choi A."/>
        </authorList>
    </citation>
    <scope>NUCLEOTIDE SEQUENCE [LARGE SCALE GENOMIC DNA]</scope>
    <source>
        <strain evidence="2 3">HZ-65</strain>
    </source>
</reference>
<accession>A0A290QL66</accession>
<dbReference type="KEGG" id="vbh:CMV30_14250"/>
<feature type="region of interest" description="Disordered" evidence="1">
    <location>
        <begin position="131"/>
        <end position="150"/>
    </location>
</feature>
<keyword evidence="3" id="KW-1185">Reference proteome</keyword>